<dbReference type="EMBL" id="PPEA01001039">
    <property type="protein sequence ID" value="PQM44029.1"/>
    <property type="molecule type" value="Genomic_DNA"/>
</dbReference>
<feature type="region of interest" description="Disordered" evidence="1">
    <location>
        <begin position="48"/>
        <end position="73"/>
    </location>
</feature>
<evidence type="ECO:0000313" key="3">
    <source>
        <dbReference type="Proteomes" id="UP000238296"/>
    </source>
</evidence>
<accession>A0A2S8BBK1</accession>
<feature type="compositionally biased region" description="Low complexity" evidence="1">
    <location>
        <begin position="48"/>
        <end position="71"/>
    </location>
</feature>
<protein>
    <submittedName>
        <fullName evidence="2">Uncharacterized protein</fullName>
    </submittedName>
</protein>
<gene>
    <name evidence="2" type="ORF">C1Y40_05812</name>
</gene>
<sequence length="188" mass="18839">MNSLIRLTSLSVNSARTALATWNRLAAVQASPPLRILAWIAPSTAASRSASSNTTNGALPPSSSDSRSSWSEACLARARPTPVEPVKVSLRIRPSSSSAVVSAPGSLVGSTDSTPLGSPASSISWASSSMVSGVSCAGLTTMVLPAASAGPILRVPIASGKFHGVMARHGPTGALVTTMRPPPAGLGA</sequence>
<organism evidence="2 3">
    <name type="scientific">Mycobacterium talmoniae</name>
    <dbReference type="NCBI Taxonomy" id="1858794"/>
    <lineage>
        <taxon>Bacteria</taxon>
        <taxon>Bacillati</taxon>
        <taxon>Actinomycetota</taxon>
        <taxon>Actinomycetes</taxon>
        <taxon>Mycobacteriales</taxon>
        <taxon>Mycobacteriaceae</taxon>
        <taxon>Mycobacterium</taxon>
    </lineage>
</organism>
<dbReference type="Proteomes" id="UP000238296">
    <property type="component" value="Unassembled WGS sequence"/>
</dbReference>
<name>A0A2S8BBK1_9MYCO</name>
<dbReference type="AlphaFoldDB" id="A0A2S8BBK1"/>
<proteinExistence type="predicted"/>
<evidence type="ECO:0000313" key="2">
    <source>
        <dbReference type="EMBL" id="PQM44029.1"/>
    </source>
</evidence>
<reference evidence="2 3" key="1">
    <citation type="journal article" date="2017" name="Int. J. Syst. Evol. Microbiol.">
        <title>Mycobacterium talmoniae sp. nov., a slowly growing mycobacterium isolated from human respiratory samples.</title>
        <authorList>
            <person name="Davidson R.M."/>
            <person name="DeGroote M.A."/>
            <person name="Marola J.L."/>
            <person name="Buss S."/>
            <person name="Jones V."/>
            <person name="McNeil M.R."/>
            <person name="Freifeld A.G."/>
            <person name="Elaine Epperson L."/>
            <person name="Hasan N.A."/>
            <person name="Jackson M."/>
            <person name="Iwen P.C."/>
            <person name="Salfinger M."/>
            <person name="Strong M."/>
        </authorList>
    </citation>
    <scope>NUCLEOTIDE SEQUENCE [LARGE SCALE GENOMIC DNA]</scope>
    <source>
        <strain evidence="2 3">ATCC BAA-2683</strain>
    </source>
</reference>
<evidence type="ECO:0000256" key="1">
    <source>
        <dbReference type="SAM" id="MobiDB-lite"/>
    </source>
</evidence>
<comment type="caution">
    <text evidence="2">The sequence shown here is derived from an EMBL/GenBank/DDBJ whole genome shotgun (WGS) entry which is preliminary data.</text>
</comment>